<keyword evidence="1" id="KW-0812">Transmembrane</keyword>
<organism evidence="2">
    <name type="scientific">viral metagenome</name>
    <dbReference type="NCBI Taxonomy" id="1070528"/>
    <lineage>
        <taxon>unclassified sequences</taxon>
        <taxon>metagenomes</taxon>
        <taxon>organismal metagenomes</taxon>
    </lineage>
</organism>
<evidence type="ECO:0000313" key="2">
    <source>
        <dbReference type="EMBL" id="QHU21172.1"/>
    </source>
</evidence>
<protein>
    <submittedName>
        <fullName evidence="2">Uncharacterized protein</fullName>
    </submittedName>
</protein>
<accession>A0A6C0KT71</accession>
<name>A0A6C0KT71_9ZZZZ</name>
<feature type="transmembrane region" description="Helical" evidence="1">
    <location>
        <begin position="89"/>
        <end position="107"/>
    </location>
</feature>
<proteinExistence type="predicted"/>
<feature type="transmembrane region" description="Helical" evidence="1">
    <location>
        <begin position="12"/>
        <end position="30"/>
    </location>
</feature>
<keyword evidence="1" id="KW-0472">Membrane</keyword>
<evidence type="ECO:0000256" key="1">
    <source>
        <dbReference type="SAM" id="Phobius"/>
    </source>
</evidence>
<sequence>MNKKIYEIYFPFIAYSIVTIAYISRIPYVLKQFDKHPTLLLGSIILVSAYALLAFNKVKLYYQEKHEKHEKEEKEEKDEKQNQTAFNKYLCLAYGLLSAFFISSYGIPFNITVRFYDIFAAVGYSLLFINTLRPTDFILNSGLIIIAIYYFLGAIIKIYERNFDDVLLLLGRILLVIYTISYLV</sequence>
<dbReference type="AlphaFoldDB" id="A0A6C0KT71"/>
<dbReference type="EMBL" id="MN740983">
    <property type="protein sequence ID" value="QHU21172.1"/>
    <property type="molecule type" value="Genomic_DNA"/>
</dbReference>
<keyword evidence="1" id="KW-1133">Transmembrane helix</keyword>
<feature type="transmembrane region" description="Helical" evidence="1">
    <location>
        <begin position="165"/>
        <end position="183"/>
    </location>
</feature>
<feature type="transmembrane region" description="Helical" evidence="1">
    <location>
        <begin position="36"/>
        <end position="55"/>
    </location>
</feature>
<feature type="transmembrane region" description="Helical" evidence="1">
    <location>
        <begin position="137"/>
        <end position="159"/>
    </location>
</feature>
<reference evidence="2" key="1">
    <citation type="journal article" date="2020" name="Nature">
        <title>Giant virus diversity and host interactions through global metagenomics.</title>
        <authorList>
            <person name="Schulz F."/>
            <person name="Roux S."/>
            <person name="Paez-Espino D."/>
            <person name="Jungbluth S."/>
            <person name="Walsh D.A."/>
            <person name="Denef V.J."/>
            <person name="McMahon K.D."/>
            <person name="Konstantinidis K.T."/>
            <person name="Eloe-Fadrosh E.A."/>
            <person name="Kyrpides N.C."/>
            <person name="Woyke T."/>
        </authorList>
    </citation>
    <scope>NUCLEOTIDE SEQUENCE</scope>
    <source>
        <strain evidence="2">GVMAG-S-3300013094-100</strain>
    </source>
</reference>